<dbReference type="GO" id="GO:0004386">
    <property type="term" value="F:helicase activity"/>
    <property type="evidence" value="ECO:0007669"/>
    <property type="project" value="UniProtKB-KW"/>
</dbReference>
<protein>
    <submittedName>
        <fullName evidence="1">DNA helicase UvrD</fullName>
    </submittedName>
</protein>
<evidence type="ECO:0000313" key="1">
    <source>
        <dbReference type="EMBL" id="OGD56512.1"/>
    </source>
</evidence>
<organism evidence="1 2">
    <name type="scientific">Candidatus Berkelbacteria bacterium RBG_13_40_8</name>
    <dbReference type="NCBI Taxonomy" id="1797467"/>
    <lineage>
        <taxon>Bacteria</taxon>
        <taxon>Candidatus Berkelbacteria</taxon>
    </lineage>
</organism>
<dbReference type="Proteomes" id="UP000178764">
    <property type="component" value="Unassembled WGS sequence"/>
</dbReference>
<dbReference type="PANTHER" id="PTHR40084:SF1">
    <property type="entry name" value="PHOSPHOTRANSFERASE"/>
    <property type="match status" value="1"/>
</dbReference>
<keyword evidence="1" id="KW-0347">Helicase</keyword>
<dbReference type="InterPro" id="IPR016195">
    <property type="entry name" value="Pol/histidinol_Pase-like"/>
</dbReference>
<keyword evidence="1" id="KW-0067">ATP-binding</keyword>
<dbReference type="PANTHER" id="PTHR40084">
    <property type="entry name" value="PHOSPHOHYDROLASE, PHP FAMILY"/>
    <property type="match status" value="1"/>
</dbReference>
<gene>
    <name evidence="1" type="ORF">A2V71_02440</name>
</gene>
<accession>A0A1F5DN13</accession>
<reference evidence="1 2" key="1">
    <citation type="journal article" date="2016" name="Nat. Commun.">
        <title>Thousands of microbial genomes shed light on interconnected biogeochemical processes in an aquifer system.</title>
        <authorList>
            <person name="Anantharaman K."/>
            <person name="Brown C.T."/>
            <person name="Hug L.A."/>
            <person name="Sharon I."/>
            <person name="Castelle C.J."/>
            <person name="Probst A.J."/>
            <person name="Thomas B.C."/>
            <person name="Singh A."/>
            <person name="Wilkins M.J."/>
            <person name="Karaoz U."/>
            <person name="Brodie E.L."/>
            <person name="Williams K.H."/>
            <person name="Hubbard S.S."/>
            <person name="Banfield J.F."/>
        </authorList>
    </citation>
    <scope>NUCLEOTIDE SEQUENCE [LARGE SCALE GENOMIC DNA]</scope>
</reference>
<dbReference type="SUPFAM" id="SSF89550">
    <property type="entry name" value="PHP domain-like"/>
    <property type="match status" value="1"/>
</dbReference>
<sequence>MRIIADFHIHSKYSRATSRDMDLPHITEWAKYKGIDIIGTGDFTHPLWLAGIKKELTEDGSGLLHRADDKSLKFILTGEISNIYTQGGKVRKVHTIVFVPDIQTAQTINDRLTRVGNLYSDGRPILGLSAKDLAQIILDINPKSLIVPAHVWTPWFSIFGSNSGFDSLKESYGELTPYINSIETGLSSDPEMNWRLSSLDKIALISNSDAHSPANLGREANVFEIDENKLSYHEIVDILQSKDKKRFPYTIEFYPEEGKYHFDGHRNCNLVVNPFEQKYPENRCPVCGKKLTIGVMNRVEELADRSSDYRNDEFPSSKHLVPLMEVIAESLESTTSSQKVRTEYLDLVNRFNGEFNILLDMDEDALDNNLHPKITDGIKRVRNGNIHIEPGYDGVYGKVKVFGKEKEQQRTLF</sequence>
<evidence type="ECO:0000313" key="2">
    <source>
        <dbReference type="Proteomes" id="UP000178764"/>
    </source>
</evidence>
<keyword evidence="1" id="KW-0547">Nucleotide-binding</keyword>
<name>A0A1F5DN13_9BACT</name>
<comment type="caution">
    <text evidence="1">The sequence shown here is derived from an EMBL/GenBank/DDBJ whole genome shotgun (WGS) entry which is preliminary data.</text>
</comment>
<dbReference type="EMBL" id="MEZT01000019">
    <property type="protein sequence ID" value="OGD56512.1"/>
    <property type="molecule type" value="Genomic_DNA"/>
</dbReference>
<dbReference type="CDD" id="cd19067">
    <property type="entry name" value="PfuEndoQ-like"/>
    <property type="match status" value="1"/>
</dbReference>
<dbReference type="AlphaFoldDB" id="A0A1F5DN13"/>
<proteinExistence type="predicted"/>
<keyword evidence="1" id="KW-0378">Hydrolase</keyword>
<dbReference type="Gene3D" id="3.20.20.140">
    <property type="entry name" value="Metal-dependent hydrolases"/>
    <property type="match status" value="1"/>
</dbReference>